<keyword evidence="6 8" id="KW-0472">Membrane</keyword>
<evidence type="ECO:0000259" key="12">
    <source>
        <dbReference type="Pfam" id="PF07715"/>
    </source>
</evidence>
<keyword evidence="5 9" id="KW-0798">TonB box</keyword>
<organism evidence="13 14">
    <name type="scientific">Christiangramia sabulilitoris</name>
    <dbReference type="NCBI Taxonomy" id="2583991"/>
    <lineage>
        <taxon>Bacteria</taxon>
        <taxon>Pseudomonadati</taxon>
        <taxon>Bacteroidota</taxon>
        <taxon>Flavobacteriia</taxon>
        <taxon>Flavobacteriales</taxon>
        <taxon>Flavobacteriaceae</taxon>
        <taxon>Christiangramia</taxon>
    </lineage>
</organism>
<dbReference type="NCBIfam" id="TIGR04057">
    <property type="entry name" value="SusC_RagA_signa"/>
    <property type="match status" value="1"/>
</dbReference>
<evidence type="ECO:0000256" key="5">
    <source>
        <dbReference type="ARBA" id="ARBA00023077"/>
    </source>
</evidence>
<keyword evidence="4 8" id="KW-0812">Transmembrane</keyword>
<evidence type="ECO:0000256" key="2">
    <source>
        <dbReference type="ARBA" id="ARBA00022448"/>
    </source>
</evidence>
<dbReference type="InterPro" id="IPR039426">
    <property type="entry name" value="TonB-dep_rcpt-like"/>
</dbReference>
<keyword evidence="10" id="KW-0732">Signal</keyword>
<dbReference type="Pfam" id="PF13715">
    <property type="entry name" value="CarbopepD_reg_2"/>
    <property type="match status" value="1"/>
</dbReference>
<dbReference type="SUPFAM" id="SSF49464">
    <property type="entry name" value="Carboxypeptidase regulatory domain-like"/>
    <property type="match status" value="1"/>
</dbReference>
<dbReference type="Gene3D" id="2.170.130.10">
    <property type="entry name" value="TonB-dependent receptor, plug domain"/>
    <property type="match status" value="1"/>
</dbReference>
<gene>
    <name evidence="13" type="ORF">FGM01_03920</name>
</gene>
<feature type="chain" id="PRO_5021708821" evidence="10">
    <location>
        <begin position="23"/>
        <end position="1044"/>
    </location>
</feature>
<feature type="domain" description="TonB-dependent receptor-like beta-barrel" evidence="11">
    <location>
        <begin position="425"/>
        <end position="1006"/>
    </location>
</feature>
<dbReference type="InterPro" id="IPR023997">
    <property type="entry name" value="TonB-dep_OMP_SusC/RagA_CS"/>
</dbReference>
<keyword evidence="13" id="KW-0675">Receptor</keyword>
<dbReference type="GO" id="GO:0009279">
    <property type="term" value="C:cell outer membrane"/>
    <property type="evidence" value="ECO:0007669"/>
    <property type="project" value="UniProtKB-SubCell"/>
</dbReference>
<dbReference type="Gene3D" id="2.60.40.1120">
    <property type="entry name" value="Carboxypeptidase-like, regulatory domain"/>
    <property type="match status" value="1"/>
</dbReference>
<dbReference type="Proteomes" id="UP000315131">
    <property type="component" value="Unassembled WGS sequence"/>
</dbReference>
<dbReference type="InterPro" id="IPR012910">
    <property type="entry name" value="Plug_dom"/>
</dbReference>
<evidence type="ECO:0000256" key="6">
    <source>
        <dbReference type="ARBA" id="ARBA00023136"/>
    </source>
</evidence>
<dbReference type="InterPro" id="IPR023996">
    <property type="entry name" value="TonB-dep_OMP_SusC/RagA"/>
</dbReference>
<feature type="domain" description="TonB-dependent receptor plug" evidence="12">
    <location>
        <begin position="116"/>
        <end position="223"/>
    </location>
</feature>
<comment type="subcellular location">
    <subcellularLocation>
        <location evidence="1 8">Cell outer membrane</location>
        <topology evidence="1 8">Multi-pass membrane protein</topology>
    </subcellularLocation>
</comment>
<evidence type="ECO:0000256" key="8">
    <source>
        <dbReference type="PROSITE-ProRule" id="PRU01360"/>
    </source>
</evidence>
<evidence type="ECO:0000256" key="7">
    <source>
        <dbReference type="ARBA" id="ARBA00023237"/>
    </source>
</evidence>
<dbReference type="InterPro" id="IPR000531">
    <property type="entry name" value="Beta-barrel_TonB"/>
</dbReference>
<evidence type="ECO:0000256" key="10">
    <source>
        <dbReference type="SAM" id="SignalP"/>
    </source>
</evidence>
<evidence type="ECO:0000256" key="1">
    <source>
        <dbReference type="ARBA" id="ARBA00004571"/>
    </source>
</evidence>
<keyword evidence="14" id="KW-1185">Reference proteome</keyword>
<proteinExistence type="inferred from homology"/>
<evidence type="ECO:0000313" key="13">
    <source>
        <dbReference type="EMBL" id="TRO67042.1"/>
    </source>
</evidence>
<evidence type="ECO:0000313" key="14">
    <source>
        <dbReference type="Proteomes" id="UP000315131"/>
    </source>
</evidence>
<protein>
    <submittedName>
        <fullName evidence="13">TonB-dependent receptor</fullName>
    </submittedName>
</protein>
<sequence length="1044" mass="113058">MKKRLQGLLTLLLVLVVQIGFAQEKTVTGTVVDEDGLPMPGVNVIEKNTNNGTQTDFDGNYSISIAEGEVLVFSYVGFRLQEITVGASSRIDVNLEVDAGALEEVVVVAYGTANRETITSSVSTVSAEEIESRPTASFAQALQSRAPGLNISTGNGQPGGNSTILLRGINSINGNVEPLFVIDGVPVDEDNFRSINQNDIESVSILKDASATAIYGNRATGGVILVTTKRGKVNEKLQIRYSGRTGFTFKPDPNFELTSSQQLLRLEREAGSGPGAGGGNAYVRGFLGNADGGALTDEQISQVTTNTDWTDVLLKVGNTTSHDLSFSAGSEKVSAFTSLGYLEQEGLALRSKLQRMNVRNNLTYRTDKFNLATNVSVGFSRSDIAGGIGTGTGGSGALDNPFIVPFVGKPYLSPYNEDGSLNRIGNPAFSDADGFLNTPYIALNVAEFDTNKETEIRAIGGLNANYDFTSKISAGINFGVDFQEETVKFLQPNSSIRGSHANDPNAEFQGFQFEALNRDTRMNSSVQLSYDDTFAEVHNVSVLGVSEFIYAEASGFSYNQTGLVPGLEGVGAGFVAGTTTEDPNEDGVDDYFYIPSLGSYKQNVGQFSYFGKATYDYDRIAGFDVTVRRDASSRFNEDNRWGTFWAVGAFYNLTKSILDGSNFVNDLKLRGSYGTTGNDRVASGYYSGLVIPFDLFNTGGGYNGSVGLAPSLIGNPNLKWEETSKANIGIDFALFNNNLTGSLDVYRNETTDLFIGRPNTSLSGGFTSISDNLGTLENKGIEAQFTYNLVDSGDFYWSVGANGSYNQNEITDLPGTEANQYGEVILDGSQRAVEAVGEAFNTYYAVRWAGVNPANGRPLYLDRDGNITEEYSLDNRVFTGKSSIPTYQGGFNTSMNYKGFSLDALFSFAADVYRYNGTLGVAEDPGLIGIANVTQNLLDAWREPGDITAIPSLSSGSTRNLLTDRYLEDASYLRLKNISLGYQLGDKIMDRTPLESVRIYVQGENLFTWTEWRGFDPEFDPFATNDFFTYPNSRIVTFGVDVKL</sequence>
<dbReference type="Gene3D" id="2.40.170.20">
    <property type="entry name" value="TonB-dependent receptor, beta-barrel domain"/>
    <property type="match status" value="1"/>
</dbReference>
<evidence type="ECO:0000256" key="4">
    <source>
        <dbReference type="ARBA" id="ARBA00022692"/>
    </source>
</evidence>
<keyword evidence="7 8" id="KW-0998">Cell outer membrane</keyword>
<dbReference type="Pfam" id="PF00593">
    <property type="entry name" value="TonB_dep_Rec_b-barrel"/>
    <property type="match status" value="1"/>
</dbReference>
<keyword evidence="2 8" id="KW-0813">Transport</keyword>
<keyword evidence="3 8" id="KW-1134">Transmembrane beta strand</keyword>
<dbReference type="AlphaFoldDB" id="A0A550I7T6"/>
<dbReference type="InterPro" id="IPR008969">
    <property type="entry name" value="CarboxyPept-like_regulatory"/>
</dbReference>
<dbReference type="PROSITE" id="PS52016">
    <property type="entry name" value="TONB_DEPENDENT_REC_3"/>
    <property type="match status" value="1"/>
</dbReference>
<reference evidence="13 14" key="1">
    <citation type="submission" date="2019-06" db="EMBL/GenBank/DDBJ databases">
        <title>Gramella sabulilitoris sp. nov., isolated from a marine sand.</title>
        <authorList>
            <person name="Yoon J.-H."/>
        </authorList>
    </citation>
    <scope>NUCLEOTIDE SEQUENCE [LARGE SCALE GENOMIC DNA]</scope>
    <source>
        <strain evidence="13 14">HSMS-1</strain>
    </source>
</reference>
<comment type="caution">
    <text evidence="13">The sequence shown here is derived from an EMBL/GenBank/DDBJ whole genome shotgun (WGS) entry which is preliminary data.</text>
</comment>
<dbReference type="InterPro" id="IPR037066">
    <property type="entry name" value="Plug_dom_sf"/>
</dbReference>
<evidence type="ECO:0000259" key="11">
    <source>
        <dbReference type="Pfam" id="PF00593"/>
    </source>
</evidence>
<accession>A0A550I7T6</accession>
<name>A0A550I7T6_9FLAO</name>
<dbReference type="Pfam" id="PF07715">
    <property type="entry name" value="Plug"/>
    <property type="match status" value="1"/>
</dbReference>
<dbReference type="EMBL" id="VHSF01000001">
    <property type="protein sequence ID" value="TRO67042.1"/>
    <property type="molecule type" value="Genomic_DNA"/>
</dbReference>
<evidence type="ECO:0000256" key="9">
    <source>
        <dbReference type="RuleBase" id="RU003357"/>
    </source>
</evidence>
<feature type="signal peptide" evidence="10">
    <location>
        <begin position="1"/>
        <end position="22"/>
    </location>
</feature>
<comment type="similarity">
    <text evidence="8 9">Belongs to the TonB-dependent receptor family.</text>
</comment>
<dbReference type="NCBIfam" id="TIGR04056">
    <property type="entry name" value="OMP_RagA_SusC"/>
    <property type="match status" value="1"/>
</dbReference>
<dbReference type="RefSeq" id="WP_143409822.1">
    <property type="nucleotide sequence ID" value="NZ_VHSF01000001.1"/>
</dbReference>
<evidence type="ECO:0000256" key="3">
    <source>
        <dbReference type="ARBA" id="ARBA00022452"/>
    </source>
</evidence>
<dbReference type="SUPFAM" id="SSF56935">
    <property type="entry name" value="Porins"/>
    <property type="match status" value="1"/>
</dbReference>
<dbReference type="OrthoDB" id="9768177at2"/>
<dbReference type="InterPro" id="IPR036942">
    <property type="entry name" value="Beta-barrel_TonB_sf"/>
</dbReference>